<keyword evidence="2" id="KW-0285">Flavoprotein</keyword>
<feature type="transmembrane region" description="Helical" evidence="5">
    <location>
        <begin position="480"/>
        <end position="497"/>
    </location>
</feature>
<evidence type="ECO:0000256" key="1">
    <source>
        <dbReference type="ARBA" id="ARBA00007992"/>
    </source>
</evidence>
<keyword evidence="4" id="KW-0560">Oxidoreductase</keyword>
<evidence type="ECO:0000313" key="7">
    <source>
        <dbReference type="EMBL" id="BCS25001.1"/>
    </source>
</evidence>
<reference evidence="7" key="2">
    <citation type="submission" date="2021-02" db="EMBL/GenBank/DDBJ databases">
        <title>Aspergillus puulaauensis MK2 genome sequence.</title>
        <authorList>
            <person name="Futagami T."/>
            <person name="Mori K."/>
            <person name="Kadooka C."/>
            <person name="Tanaka T."/>
        </authorList>
    </citation>
    <scope>NUCLEOTIDE SEQUENCE</scope>
    <source>
        <strain evidence="7">MK2</strain>
    </source>
</reference>
<dbReference type="OrthoDB" id="10029326at2759"/>
<feature type="transmembrane region" description="Helical" evidence="5">
    <location>
        <begin position="559"/>
        <end position="576"/>
    </location>
</feature>
<sequence length="736" mass="82177">MPVFTVVIIGGSVAGLTLANILERYGIEYVLLERYKMIAPQLGASLGVLPYGCQILEQLGVNEQVQALGEMVESMEVFGPDGVRLSAQETFGKLLMDLTGYKFSFLDRRELVQVLYDNLQDKSKVHVSKELLEIKQLETGVTVTTTDGTVFTGNVLVGADGVHSRTRQEMWRIADSEDPGYGAKQMAKSAIVCMYKCMFGIADRPEGMANDRGYKTYHKERSYLHQTGREGKMYFFAFSKNAEVTIDQEIPRYTAEDENAMAKTQGNDILFPGLTFGDLYQRRRNTVLVPLQEYVLDKCFYKRAILIGDSFHKMNPLTGQGGNSAIEDAAMLGDLLKEALDCSPQPTNELIRAQFTQFQEERKYRTKLLADGAHSLQRLEALETPFLEFVALKIVSKQGLDKMAPMFAAMCSPGHILKYLPRPLHEGVVARDSDVIAKPRQRSYSSTAFWAILTLIVACFSVNTGQSLSIEGTAAVSDPMSDYTFVCMMAFNGLWVVESHRPGLSGGLLCSSIPYILASVILGWHVVVPIYFAIYIYLSQPRSFYYPNPRAIDLRAAECLPMGFLMMYFVPILLILKPATIAVSSWIFPVAHFGLPIFVSIGQKISTKAPPSADIVESLYGTRDMPYLSQFYNLAFFFTSMLHIIVGSRIFAYAWNATALKEMTYSAGVQPACLATTIMIWCVFTAWDLRRTNAIQTPIFIVIPSLLLGSVCFGPAAVLIGVWKWREIALERTRKR</sequence>
<dbReference type="GO" id="GO:0004497">
    <property type="term" value="F:monooxygenase activity"/>
    <property type="evidence" value="ECO:0007669"/>
    <property type="project" value="InterPro"/>
</dbReference>
<feature type="transmembrane region" description="Helical" evidence="5">
    <location>
        <begin position="699"/>
        <end position="723"/>
    </location>
</feature>
<dbReference type="AlphaFoldDB" id="A0A7R8AN25"/>
<feature type="domain" description="FAD-binding" evidence="6">
    <location>
        <begin position="289"/>
        <end position="340"/>
    </location>
</feature>
<dbReference type="Gene3D" id="3.50.50.60">
    <property type="entry name" value="FAD/NAD(P)-binding domain"/>
    <property type="match status" value="1"/>
</dbReference>
<proteinExistence type="inferred from homology"/>
<dbReference type="RefSeq" id="XP_041557195.1">
    <property type="nucleotide sequence ID" value="XM_041704628.1"/>
</dbReference>
<accession>A0A7R8AN25</accession>
<name>A0A7R8AN25_9EURO</name>
<dbReference type="GeneID" id="64975006"/>
<evidence type="ECO:0000256" key="3">
    <source>
        <dbReference type="ARBA" id="ARBA00022827"/>
    </source>
</evidence>
<organism evidence="7 8">
    <name type="scientific">Aspergillus puulaauensis</name>
    <dbReference type="NCBI Taxonomy" id="1220207"/>
    <lineage>
        <taxon>Eukaryota</taxon>
        <taxon>Fungi</taxon>
        <taxon>Dikarya</taxon>
        <taxon>Ascomycota</taxon>
        <taxon>Pezizomycotina</taxon>
        <taxon>Eurotiomycetes</taxon>
        <taxon>Eurotiomycetidae</taxon>
        <taxon>Eurotiales</taxon>
        <taxon>Aspergillaceae</taxon>
        <taxon>Aspergillus</taxon>
    </lineage>
</organism>
<evidence type="ECO:0000256" key="4">
    <source>
        <dbReference type="ARBA" id="ARBA00023002"/>
    </source>
</evidence>
<keyword evidence="5" id="KW-1133">Transmembrane helix</keyword>
<dbReference type="InterPro" id="IPR002938">
    <property type="entry name" value="FAD-bd"/>
</dbReference>
<protein>
    <recommendedName>
        <fullName evidence="6">FAD-binding domain-containing protein</fullName>
    </recommendedName>
</protein>
<feature type="transmembrane region" description="Helical" evidence="5">
    <location>
        <begin position="631"/>
        <end position="655"/>
    </location>
</feature>
<dbReference type="SUPFAM" id="SSF51905">
    <property type="entry name" value="FAD/NAD(P)-binding domain"/>
    <property type="match status" value="1"/>
</dbReference>
<dbReference type="PANTHER" id="PTHR47356">
    <property type="entry name" value="FAD-DEPENDENT MONOOXYGENASE ASQG-RELATED"/>
    <property type="match status" value="1"/>
</dbReference>
<evidence type="ECO:0000256" key="5">
    <source>
        <dbReference type="SAM" id="Phobius"/>
    </source>
</evidence>
<dbReference type="GO" id="GO:0071949">
    <property type="term" value="F:FAD binding"/>
    <property type="evidence" value="ECO:0007669"/>
    <property type="project" value="InterPro"/>
</dbReference>
<dbReference type="InterPro" id="IPR050562">
    <property type="entry name" value="FAD_mOase_fung"/>
</dbReference>
<evidence type="ECO:0000256" key="2">
    <source>
        <dbReference type="ARBA" id="ARBA00022630"/>
    </source>
</evidence>
<keyword evidence="5" id="KW-0812">Transmembrane</keyword>
<dbReference type="PRINTS" id="PR00420">
    <property type="entry name" value="RNGMNOXGNASE"/>
</dbReference>
<feature type="transmembrane region" description="Helical" evidence="5">
    <location>
        <begin position="448"/>
        <end position="468"/>
    </location>
</feature>
<keyword evidence="3" id="KW-0274">FAD</keyword>
<evidence type="ECO:0000313" key="8">
    <source>
        <dbReference type="Proteomes" id="UP000654913"/>
    </source>
</evidence>
<keyword evidence="5" id="KW-0472">Membrane</keyword>
<dbReference type="Proteomes" id="UP000654913">
    <property type="component" value="Chromosome 4"/>
</dbReference>
<reference evidence="7" key="1">
    <citation type="submission" date="2021-01" db="EMBL/GenBank/DDBJ databases">
        <authorList>
            <consortium name="Aspergillus puulaauensis MK2 genome sequencing consortium"/>
            <person name="Kazuki M."/>
            <person name="Futagami T."/>
        </authorList>
    </citation>
    <scope>NUCLEOTIDE SEQUENCE</scope>
    <source>
        <strain evidence="7">MK2</strain>
    </source>
</reference>
<dbReference type="EMBL" id="AP024446">
    <property type="protein sequence ID" value="BCS25001.1"/>
    <property type="molecule type" value="Genomic_DNA"/>
</dbReference>
<feature type="transmembrane region" description="Helical" evidence="5">
    <location>
        <begin position="517"/>
        <end position="538"/>
    </location>
</feature>
<keyword evidence="8" id="KW-1185">Reference proteome</keyword>
<gene>
    <name evidence="7" type="ORF">APUU_41445A</name>
</gene>
<evidence type="ECO:0000259" key="6">
    <source>
        <dbReference type="Pfam" id="PF01494"/>
    </source>
</evidence>
<comment type="similarity">
    <text evidence="1">Belongs to the paxM FAD-dependent monooxygenase family.</text>
</comment>
<feature type="transmembrane region" description="Helical" evidence="5">
    <location>
        <begin position="667"/>
        <end position="687"/>
    </location>
</feature>
<dbReference type="InterPro" id="IPR036188">
    <property type="entry name" value="FAD/NAD-bd_sf"/>
</dbReference>
<dbReference type="KEGG" id="apuu:APUU_41445A"/>
<dbReference type="PANTHER" id="PTHR47356:SF2">
    <property type="entry name" value="FAD-BINDING DOMAIN-CONTAINING PROTEIN-RELATED"/>
    <property type="match status" value="1"/>
</dbReference>
<dbReference type="Pfam" id="PF01494">
    <property type="entry name" value="FAD_binding_3"/>
    <property type="match status" value="2"/>
</dbReference>
<feature type="domain" description="FAD-binding" evidence="6">
    <location>
        <begin position="5"/>
        <end position="170"/>
    </location>
</feature>
<feature type="transmembrane region" description="Helical" evidence="5">
    <location>
        <begin position="582"/>
        <end position="601"/>
    </location>
</feature>